<dbReference type="AlphaFoldDB" id="A0A316AG52"/>
<reference evidence="1 2" key="1">
    <citation type="submission" date="2018-03" db="EMBL/GenBank/DDBJ databases">
        <title>Genomic Encyclopedia of Archaeal and Bacterial Type Strains, Phase II (KMG-II): from individual species to whole genera.</title>
        <authorList>
            <person name="Goeker M."/>
        </authorList>
    </citation>
    <scope>NUCLEOTIDE SEQUENCE [LARGE SCALE GENOMIC DNA]</scope>
    <source>
        <strain evidence="1 2">DSM 44889</strain>
    </source>
</reference>
<name>A0A316AG52_9ACTN</name>
<evidence type="ECO:0000313" key="1">
    <source>
        <dbReference type="EMBL" id="PWJ56238.1"/>
    </source>
</evidence>
<protein>
    <submittedName>
        <fullName evidence="1">Uncharacterized protein</fullName>
    </submittedName>
</protein>
<sequence length="306" mass="32785">MAHHETSLLVSSAESPQEWADTCLRSFLRSEDPSVDERERAWLTSADLFADGAAHLRESHRRIMKEHSATPAAAAKWLVGWYPGRVAHALGYAYANRAASITVDADQLRFGRHPDGWTQVVDFGSARFVVSEAHPWAGSPGVDVVADEADVVATGLTSLVCAAEPVVDAVRTLARVGRAALWAEVADAFVLAGRSTGHASPGAVVERLNAAVRTPGAPWRSPARLWITNGPGGRATIVGQKGGCCLAYQCPTPPDEDLDEQTRAWYALFPADRHGRHYCNTCSLISPQDCQARQLAEQAPAPGCSG</sequence>
<proteinExistence type="predicted"/>
<keyword evidence="2" id="KW-1185">Reference proteome</keyword>
<dbReference type="Proteomes" id="UP000245469">
    <property type="component" value="Unassembled WGS sequence"/>
</dbReference>
<organism evidence="1 2">
    <name type="scientific">Quadrisphaera granulorum</name>
    <dbReference type="NCBI Taxonomy" id="317664"/>
    <lineage>
        <taxon>Bacteria</taxon>
        <taxon>Bacillati</taxon>
        <taxon>Actinomycetota</taxon>
        <taxon>Actinomycetes</taxon>
        <taxon>Kineosporiales</taxon>
        <taxon>Kineosporiaceae</taxon>
        <taxon>Quadrisphaera</taxon>
    </lineage>
</organism>
<gene>
    <name evidence="1" type="ORF">BXY45_101213</name>
</gene>
<comment type="caution">
    <text evidence="1">The sequence shown here is derived from an EMBL/GenBank/DDBJ whole genome shotgun (WGS) entry which is preliminary data.</text>
</comment>
<evidence type="ECO:0000313" key="2">
    <source>
        <dbReference type="Proteomes" id="UP000245469"/>
    </source>
</evidence>
<accession>A0A316AG52</accession>
<dbReference type="RefSeq" id="WP_109772430.1">
    <property type="nucleotide sequence ID" value="NZ_QGDQ01000001.1"/>
</dbReference>
<dbReference type="EMBL" id="QGDQ01000001">
    <property type="protein sequence ID" value="PWJ56238.1"/>
    <property type="molecule type" value="Genomic_DNA"/>
</dbReference>
<dbReference type="OrthoDB" id="5197694at2"/>